<dbReference type="PANTHER" id="PTHR43742:SF10">
    <property type="entry name" value="TRIMETHYLAMINE-N-OXIDE REDUCTASE 2"/>
    <property type="match status" value="1"/>
</dbReference>
<dbReference type="Gene3D" id="2.40.40.20">
    <property type="match status" value="1"/>
</dbReference>
<sequence>MRDGRPTGLIPFERDPAPSPIGLDLMADRLSPARITRPHISRAYLQKRQGSIRGAEPFVPVDWDTALDLVAEEITAVRAEFGNGAIFGGSYGWSSAGRFHHAQSQVHRFLNCAGGYVRSVQNYSFAAGDVVVPHVVGTTRGLVTGHTPWTLLAGSTELMVMFGGIPLRNTQVNAGGVGRHAAPEGLLECRRAGASFVNISPIRDDAAEELGAEWLALRPNTDVALMLGIAEVLIAEGRYDSDFLDRYTVGFERFKAYVTGAEDGVRKDPEWAAAITQIPAARIRALALEMSQKRTFIAMNWALQRAQYGEQPYWMAITLAAMLGGIGQPGGGFGFGYGSAGGIGNVPGPIKWPSLPQGTNPVRAFIPVARIADMLLNPGGTVEYDGQALTYPDIRLIYWAGGNPFHHHQDLNRLRRAWQRPRTVVVQESWWTATARHADIVLPATTFFERNDLACSSRDNFVSASHKLFDAPGEALDDYEILGRLSARLGFEDAFTEGRSEGDWLRWLYRIIEEGAAAIGQPLPPFDEFWASGYAELTPTVASEAYLERFRTDPVANRLGTPSGLIEIGSEAVRSFGYDDCPGRPNWRPPLEWLGAPLAAQYPLHLMSNQPARRLHSQWDHARYSRESKPGGREPVRMHPDDAAARGIAQGDVVRVFNGRGSLLASADLSDALRPQVVQMATGAWFDPSDPQEIGGLERHGNPNVLTPDIGTSRLAQGPSPNSCLVQIEKFVGPVPPVRAFEPPQVVSISEREGRAR</sequence>
<protein>
    <submittedName>
        <fullName evidence="8">Asp-tRNA(Asn)/Glu-tRNA(Gln) amidotransferase GatCAB subunit C</fullName>
    </submittedName>
</protein>
<dbReference type="EMBL" id="CP030918">
    <property type="protein sequence ID" value="AXC50647.1"/>
    <property type="molecule type" value="Genomic_DNA"/>
</dbReference>
<feature type="domain" description="Molybdopterin oxidoreductase" evidence="6">
    <location>
        <begin position="34"/>
        <end position="487"/>
    </location>
</feature>
<dbReference type="Pfam" id="PF00384">
    <property type="entry name" value="Molybdopterin"/>
    <property type="match status" value="1"/>
</dbReference>
<keyword evidence="9" id="KW-1185">Reference proteome</keyword>
<gene>
    <name evidence="8" type="ORF">DRW48_13995</name>
</gene>
<dbReference type="GO" id="GO:0030151">
    <property type="term" value="F:molybdenum ion binding"/>
    <property type="evidence" value="ECO:0007669"/>
    <property type="project" value="TreeGrafter"/>
</dbReference>
<evidence type="ECO:0000259" key="7">
    <source>
        <dbReference type="Pfam" id="PF01568"/>
    </source>
</evidence>
<dbReference type="GO" id="GO:0043546">
    <property type="term" value="F:molybdopterin cofactor binding"/>
    <property type="evidence" value="ECO:0007669"/>
    <property type="project" value="InterPro"/>
</dbReference>
<keyword evidence="4" id="KW-0479">Metal-binding</keyword>
<dbReference type="KEGG" id="pars:DRW48_13995"/>
<dbReference type="InterPro" id="IPR041954">
    <property type="entry name" value="CT_DMSOR/BSOR/TMAOR"/>
</dbReference>
<feature type="domain" description="Molybdopterin dinucleotide-binding" evidence="7">
    <location>
        <begin position="604"/>
        <end position="724"/>
    </location>
</feature>
<dbReference type="PROSITE" id="PS00490">
    <property type="entry name" value="MOLYBDOPTERIN_PROK_2"/>
    <property type="match status" value="1"/>
</dbReference>
<comment type="similarity">
    <text evidence="2">Belongs to the prokaryotic molybdopterin-containing oxidoreductase family.</text>
</comment>
<evidence type="ECO:0000256" key="3">
    <source>
        <dbReference type="ARBA" id="ARBA00022505"/>
    </source>
</evidence>
<evidence type="ECO:0000259" key="6">
    <source>
        <dbReference type="Pfam" id="PF00384"/>
    </source>
</evidence>
<evidence type="ECO:0000256" key="2">
    <source>
        <dbReference type="ARBA" id="ARBA00010312"/>
    </source>
</evidence>
<dbReference type="PANTHER" id="PTHR43742">
    <property type="entry name" value="TRIMETHYLAMINE-N-OXIDE REDUCTASE"/>
    <property type="match status" value="1"/>
</dbReference>
<dbReference type="AlphaFoldDB" id="A0A344PMP2"/>
<evidence type="ECO:0000313" key="8">
    <source>
        <dbReference type="EMBL" id="AXC50647.1"/>
    </source>
</evidence>
<dbReference type="PROSITE" id="PS00932">
    <property type="entry name" value="MOLYBDOPTERIN_PROK_3"/>
    <property type="match status" value="1"/>
</dbReference>
<dbReference type="Pfam" id="PF01568">
    <property type="entry name" value="Molydop_binding"/>
    <property type="match status" value="1"/>
</dbReference>
<dbReference type="Gene3D" id="3.40.50.740">
    <property type="match status" value="1"/>
</dbReference>
<comment type="cofactor">
    <cofactor evidence="1">
        <name>Mo-bis(molybdopterin guanine dinucleotide)</name>
        <dbReference type="ChEBI" id="CHEBI:60539"/>
    </cofactor>
</comment>
<dbReference type="InterPro" id="IPR006656">
    <property type="entry name" value="Mopterin_OxRdtase"/>
</dbReference>
<evidence type="ECO:0000256" key="1">
    <source>
        <dbReference type="ARBA" id="ARBA00001942"/>
    </source>
</evidence>
<dbReference type="GO" id="GO:0030288">
    <property type="term" value="C:outer membrane-bounded periplasmic space"/>
    <property type="evidence" value="ECO:0007669"/>
    <property type="project" value="TreeGrafter"/>
</dbReference>
<dbReference type="Proteomes" id="UP000252023">
    <property type="component" value="Chromosome"/>
</dbReference>
<dbReference type="GO" id="GO:0016740">
    <property type="term" value="F:transferase activity"/>
    <property type="evidence" value="ECO:0007669"/>
    <property type="project" value="UniProtKB-KW"/>
</dbReference>
<accession>A0A344PMP2</accession>
<dbReference type="GO" id="GO:0016491">
    <property type="term" value="F:oxidoreductase activity"/>
    <property type="evidence" value="ECO:0007669"/>
    <property type="project" value="UniProtKB-KW"/>
</dbReference>
<proteinExistence type="inferred from homology"/>
<dbReference type="InterPro" id="IPR009010">
    <property type="entry name" value="Asp_de-COase-like_dom_sf"/>
</dbReference>
<dbReference type="InterPro" id="IPR050612">
    <property type="entry name" value="Prok_Mopterin_Oxidored"/>
</dbReference>
<dbReference type="GO" id="GO:0009055">
    <property type="term" value="F:electron transfer activity"/>
    <property type="evidence" value="ECO:0007669"/>
    <property type="project" value="TreeGrafter"/>
</dbReference>
<keyword evidence="8" id="KW-0808">Transferase</keyword>
<dbReference type="Gene3D" id="3.90.55.10">
    <property type="entry name" value="Dimethylsulfoxide Reductase, domain 3"/>
    <property type="match status" value="1"/>
</dbReference>
<dbReference type="InterPro" id="IPR006657">
    <property type="entry name" value="MoPterin_dinucl-bd_dom"/>
</dbReference>
<keyword evidence="5" id="KW-0560">Oxidoreductase</keyword>
<evidence type="ECO:0000256" key="4">
    <source>
        <dbReference type="ARBA" id="ARBA00022723"/>
    </source>
</evidence>
<dbReference type="GO" id="GO:0009061">
    <property type="term" value="P:anaerobic respiration"/>
    <property type="evidence" value="ECO:0007669"/>
    <property type="project" value="TreeGrafter"/>
</dbReference>
<dbReference type="InterPro" id="IPR006655">
    <property type="entry name" value="Mopterin_OxRdtase_prok_CS"/>
</dbReference>
<dbReference type="SUPFAM" id="SSF50692">
    <property type="entry name" value="ADC-like"/>
    <property type="match status" value="1"/>
</dbReference>
<evidence type="ECO:0000313" key="9">
    <source>
        <dbReference type="Proteomes" id="UP000252023"/>
    </source>
</evidence>
<reference evidence="9" key="1">
    <citation type="submission" date="2018-07" db="EMBL/GenBank/DDBJ databases">
        <title>Genome sequencing of Paracoccus sp. SC2-6.</title>
        <authorList>
            <person name="Heo J."/>
            <person name="Kim S.-J."/>
            <person name="Kwon S.-W."/>
        </authorList>
    </citation>
    <scope>NUCLEOTIDE SEQUENCE [LARGE SCALE GENOMIC DNA]</scope>
    <source>
        <strain evidence="9">SC2-6</strain>
    </source>
</reference>
<dbReference type="SUPFAM" id="SSF53706">
    <property type="entry name" value="Formate dehydrogenase/DMSO reductase, domains 1-3"/>
    <property type="match status" value="1"/>
</dbReference>
<dbReference type="OrthoDB" id="9759518at2"/>
<keyword evidence="3" id="KW-0500">Molybdenum</keyword>
<evidence type="ECO:0000256" key="5">
    <source>
        <dbReference type="ARBA" id="ARBA00023002"/>
    </source>
</evidence>
<name>A0A344PMP2_9RHOB</name>
<dbReference type="CDD" id="cd02793">
    <property type="entry name" value="MopB_CT_DMSOR-BSOR-TMAOR"/>
    <property type="match status" value="1"/>
</dbReference>
<dbReference type="Gene3D" id="3.40.228.10">
    <property type="entry name" value="Dimethylsulfoxide Reductase, domain 2"/>
    <property type="match status" value="1"/>
</dbReference>
<organism evidence="8 9">
    <name type="scientific">Paracoccus suum</name>
    <dbReference type="NCBI Taxonomy" id="2259340"/>
    <lineage>
        <taxon>Bacteria</taxon>
        <taxon>Pseudomonadati</taxon>
        <taxon>Pseudomonadota</taxon>
        <taxon>Alphaproteobacteria</taxon>
        <taxon>Rhodobacterales</taxon>
        <taxon>Paracoccaceae</taxon>
        <taxon>Paracoccus</taxon>
    </lineage>
</organism>